<sequence length="430" mass="50641">MKNVRYYLYWGIDYLTGGSKRKHYNEIAKIYNQKGDYEAIKTKRLNEILNYACKKTSFYKSFDPSNLKSFPIISKKDVNENYDSFFSEDYVDKKDSLRVMTTSGSTGITFRIYQNPEKVLRNKMDILFFYHIANYDIGDRMYSLRIWTNINRKNWFSSFKENFRMYDTSSLSKEGILSLEKIMKQDKDIKVLSGYASSFAELVNNMDEKSRSEANKWKVKSIISMAEELLLHTKRELIDIFKCPVVSRYSNQEMGMFAQQPATGEDYFLTNEASYNFEFLKLDSDEEAQEDELARIVITDLFNKAVPLIRYETGDLCTFGVKNNRKYIKTIQGRANDLLKNNNGGLLPPYVIIYVLWHFKNITQFQLIQENLHLVHLRLVHKFENKYETFKKIENMLLDVFGNQTTIKIEEVDEIPVEKTGKRKFIISKV</sequence>
<keyword evidence="2" id="KW-1185">Reference proteome</keyword>
<dbReference type="EMBL" id="JBJGWJ010000003">
    <property type="protein sequence ID" value="MFK8293216.1"/>
    <property type="molecule type" value="Genomic_DNA"/>
</dbReference>
<gene>
    <name evidence="1" type="ORF">ACI76L_05435</name>
</gene>
<organism evidence="1 2">
    <name type="scientific">Capnocytophaga stomatis</name>
    <dbReference type="NCBI Taxonomy" id="1848904"/>
    <lineage>
        <taxon>Bacteria</taxon>
        <taxon>Pseudomonadati</taxon>
        <taxon>Bacteroidota</taxon>
        <taxon>Flavobacteriia</taxon>
        <taxon>Flavobacteriales</taxon>
        <taxon>Flavobacteriaceae</taxon>
        <taxon>Capnocytophaga</taxon>
    </lineage>
</organism>
<reference evidence="1 2" key="1">
    <citation type="journal article" date="2016" name="Sci. Rep.">
        <title>Whole genome sequencing identifies a novel species of the genus Capnocytophaga isolated from dog and cat bite wounds in humans.</title>
        <authorList>
            <person name="Zangenah S."/>
            <person name="Abbasi N."/>
            <person name="Andersson A.F."/>
            <person name="Bergman P."/>
        </authorList>
    </citation>
    <scope>NUCLEOTIDE SEQUENCE [LARGE SCALE GENOMIC DNA]</scope>
    <source>
        <strain evidence="1 2">W5</strain>
    </source>
</reference>
<evidence type="ECO:0008006" key="3">
    <source>
        <dbReference type="Google" id="ProtNLM"/>
    </source>
</evidence>
<dbReference type="RefSeq" id="WP_405254018.1">
    <property type="nucleotide sequence ID" value="NZ_JBJGWE010000003.1"/>
</dbReference>
<dbReference type="InterPro" id="IPR042099">
    <property type="entry name" value="ANL_N_sf"/>
</dbReference>
<proteinExistence type="predicted"/>
<protein>
    <recommendedName>
        <fullName evidence="3">Capsular biosynthesis protein</fullName>
    </recommendedName>
</protein>
<name>A0ABW8QA12_9FLAO</name>
<comment type="caution">
    <text evidence="1">The sequence shown here is derived from an EMBL/GenBank/DDBJ whole genome shotgun (WGS) entry which is preliminary data.</text>
</comment>
<dbReference type="SUPFAM" id="SSF56801">
    <property type="entry name" value="Acetyl-CoA synthetase-like"/>
    <property type="match status" value="1"/>
</dbReference>
<evidence type="ECO:0000313" key="1">
    <source>
        <dbReference type="EMBL" id="MFK8293216.1"/>
    </source>
</evidence>
<dbReference type="PANTHER" id="PTHR36932:SF1">
    <property type="entry name" value="CAPSULAR POLYSACCHARIDE BIOSYNTHESIS PROTEIN"/>
    <property type="match status" value="1"/>
</dbReference>
<evidence type="ECO:0000313" key="2">
    <source>
        <dbReference type="Proteomes" id="UP001622370"/>
    </source>
</evidence>
<dbReference type="InterPro" id="IPR053158">
    <property type="entry name" value="CapK_Type1_Caps_Biosynth"/>
</dbReference>
<accession>A0ABW8QA12</accession>
<dbReference type="PANTHER" id="PTHR36932">
    <property type="entry name" value="CAPSULAR POLYSACCHARIDE BIOSYNTHESIS PROTEIN"/>
    <property type="match status" value="1"/>
</dbReference>
<dbReference type="Proteomes" id="UP001622370">
    <property type="component" value="Unassembled WGS sequence"/>
</dbReference>
<dbReference type="Gene3D" id="3.40.50.12780">
    <property type="entry name" value="N-terminal domain of ligase-like"/>
    <property type="match status" value="1"/>
</dbReference>